<name>A0ABQ3Z886_9ACTN</name>
<evidence type="ECO:0000256" key="2">
    <source>
        <dbReference type="ARBA" id="ARBA00023315"/>
    </source>
</evidence>
<dbReference type="RefSeq" id="WP_203733918.1">
    <property type="nucleotide sequence ID" value="NZ_BAAATX010000042.1"/>
</dbReference>
<dbReference type="InterPro" id="IPR000182">
    <property type="entry name" value="GNAT_dom"/>
</dbReference>
<organism evidence="4 5">
    <name type="scientific">Paractinoplanes durhamensis</name>
    <dbReference type="NCBI Taxonomy" id="113563"/>
    <lineage>
        <taxon>Bacteria</taxon>
        <taxon>Bacillati</taxon>
        <taxon>Actinomycetota</taxon>
        <taxon>Actinomycetes</taxon>
        <taxon>Micromonosporales</taxon>
        <taxon>Micromonosporaceae</taxon>
        <taxon>Paractinoplanes</taxon>
    </lineage>
</organism>
<dbReference type="SUPFAM" id="SSF55729">
    <property type="entry name" value="Acyl-CoA N-acyltransferases (Nat)"/>
    <property type="match status" value="1"/>
</dbReference>
<evidence type="ECO:0000259" key="3">
    <source>
        <dbReference type="PROSITE" id="PS51186"/>
    </source>
</evidence>
<gene>
    <name evidence="4" type="ORF">Adu01nite_74000</name>
</gene>
<accession>A0ABQ3Z886</accession>
<dbReference type="EMBL" id="BOML01000059">
    <property type="protein sequence ID" value="GIE06050.1"/>
    <property type="molecule type" value="Genomic_DNA"/>
</dbReference>
<dbReference type="Gene3D" id="3.40.630.30">
    <property type="match status" value="1"/>
</dbReference>
<keyword evidence="1" id="KW-0808">Transferase</keyword>
<dbReference type="Proteomes" id="UP000637628">
    <property type="component" value="Unassembled WGS sequence"/>
</dbReference>
<dbReference type="InterPro" id="IPR050832">
    <property type="entry name" value="Bact_Acetyltransf"/>
</dbReference>
<dbReference type="PANTHER" id="PTHR43877:SF2">
    <property type="entry name" value="AMINOALKYLPHOSPHONATE N-ACETYLTRANSFERASE-RELATED"/>
    <property type="match status" value="1"/>
</dbReference>
<dbReference type="Pfam" id="PF13508">
    <property type="entry name" value="Acetyltransf_7"/>
    <property type="match status" value="1"/>
</dbReference>
<keyword evidence="5" id="KW-1185">Reference proteome</keyword>
<dbReference type="CDD" id="cd04301">
    <property type="entry name" value="NAT_SF"/>
    <property type="match status" value="1"/>
</dbReference>
<sequence length="167" mass="18279">MLIESRPGLDPELGALVTAQQREIREIDGGMNTKVFMPHDDSAYLVAVVNERAVACGAWQAMEPGAVELKRMYVRPAFRGRGIARQMIVAIEEEALAAGRPVIRLETGNYLPAAIALYQSSGYQPIPAYGPYVGNPYSVCFEKRLAALVHPSNHPATTLGRTKDRVQ</sequence>
<proteinExistence type="predicted"/>
<evidence type="ECO:0000256" key="1">
    <source>
        <dbReference type="ARBA" id="ARBA00022679"/>
    </source>
</evidence>
<reference evidence="4 5" key="1">
    <citation type="submission" date="2021-01" db="EMBL/GenBank/DDBJ databases">
        <title>Whole genome shotgun sequence of Actinoplanes durhamensis NBRC 14914.</title>
        <authorList>
            <person name="Komaki H."/>
            <person name="Tamura T."/>
        </authorList>
    </citation>
    <scope>NUCLEOTIDE SEQUENCE [LARGE SCALE GENOMIC DNA]</scope>
    <source>
        <strain evidence="4 5">NBRC 14914</strain>
    </source>
</reference>
<dbReference type="InterPro" id="IPR016181">
    <property type="entry name" value="Acyl_CoA_acyltransferase"/>
</dbReference>
<dbReference type="PANTHER" id="PTHR43877">
    <property type="entry name" value="AMINOALKYLPHOSPHONATE N-ACETYLTRANSFERASE-RELATED-RELATED"/>
    <property type="match status" value="1"/>
</dbReference>
<evidence type="ECO:0000313" key="4">
    <source>
        <dbReference type="EMBL" id="GIE06050.1"/>
    </source>
</evidence>
<comment type="caution">
    <text evidence="4">The sequence shown here is derived from an EMBL/GenBank/DDBJ whole genome shotgun (WGS) entry which is preliminary data.</text>
</comment>
<keyword evidence="2" id="KW-0012">Acyltransferase</keyword>
<evidence type="ECO:0000313" key="5">
    <source>
        <dbReference type="Proteomes" id="UP000637628"/>
    </source>
</evidence>
<feature type="domain" description="N-acetyltransferase" evidence="3">
    <location>
        <begin position="1"/>
        <end position="146"/>
    </location>
</feature>
<protein>
    <submittedName>
        <fullName evidence="4">N-acetyltransferase</fullName>
    </submittedName>
</protein>
<dbReference type="PROSITE" id="PS51186">
    <property type="entry name" value="GNAT"/>
    <property type="match status" value="1"/>
</dbReference>